<keyword evidence="10" id="KW-1185">Reference proteome</keyword>
<dbReference type="Proteomes" id="UP000295560">
    <property type="component" value="Unassembled WGS sequence"/>
</dbReference>
<keyword evidence="7" id="KW-0812">Transmembrane</keyword>
<feature type="transmembrane region" description="Helical" evidence="7">
    <location>
        <begin position="12"/>
        <end position="31"/>
    </location>
</feature>
<keyword evidence="9" id="KW-0413">Isomerase</keyword>
<reference evidence="9 10" key="1">
    <citation type="submission" date="2019-03" db="EMBL/GenBank/DDBJ databases">
        <title>Sequencing the genomes of 1000 actinobacteria strains.</title>
        <authorList>
            <person name="Klenk H.-P."/>
        </authorList>
    </citation>
    <scope>NUCLEOTIDE SEQUENCE [LARGE SCALE GENOMIC DNA]</scope>
    <source>
        <strain evidence="9 10">DSM 44969</strain>
    </source>
</reference>
<sequence>MTRGRITATRTEIGATVVVVLLAAIAVFALWPSSPSSSSVDGAPTTAVAEPDNDPASADPAALAAARAAAGTVPCPAPTGRPASGPLAGVQVPCLGTDGRADVGAVLAGRPALINVWASWCAPCREELPAIAAYAARPDATPVLTVDVRDDPVAALGLLRELRVALPAVTDPAGALRAALDVPPALPASYVVRADGSVSRVDPPTPFRSAEEVAAAVERLS</sequence>
<evidence type="ECO:0000256" key="7">
    <source>
        <dbReference type="SAM" id="Phobius"/>
    </source>
</evidence>
<feature type="domain" description="Thioredoxin" evidence="8">
    <location>
        <begin position="55"/>
        <end position="221"/>
    </location>
</feature>
<evidence type="ECO:0000313" key="9">
    <source>
        <dbReference type="EMBL" id="TCK27820.1"/>
    </source>
</evidence>
<dbReference type="SUPFAM" id="SSF52833">
    <property type="entry name" value="Thioredoxin-like"/>
    <property type="match status" value="1"/>
</dbReference>
<proteinExistence type="predicted"/>
<dbReference type="PROSITE" id="PS00194">
    <property type="entry name" value="THIOREDOXIN_1"/>
    <property type="match status" value="1"/>
</dbReference>
<keyword evidence="7" id="KW-1133">Transmembrane helix</keyword>
<dbReference type="GO" id="GO:0017004">
    <property type="term" value="P:cytochrome complex assembly"/>
    <property type="evidence" value="ECO:0007669"/>
    <property type="project" value="UniProtKB-KW"/>
</dbReference>
<dbReference type="Gene3D" id="3.40.30.10">
    <property type="entry name" value="Glutaredoxin"/>
    <property type="match status" value="1"/>
</dbReference>
<keyword evidence="4" id="KW-1015">Disulfide bond</keyword>
<protein>
    <submittedName>
        <fullName evidence="9">Thiol-disulfide isomerase/thioredoxin</fullName>
    </submittedName>
</protein>
<evidence type="ECO:0000313" key="10">
    <source>
        <dbReference type="Proteomes" id="UP000295560"/>
    </source>
</evidence>
<evidence type="ECO:0000256" key="1">
    <source>
        <dbReference type="ARBA" id="ARBA00004196"/>
    </source>
</evidence>
<dbReference type="PANTHER" id="PTHR42852:SF6">
    <property type="entry name" value="THIOL:DISULFIDE INTERCHANGE PROTEIN DSBE"/>
    <property type="match status" value="1"/>
</dbReference>
<dbReference type="PANTHER" id="PTHR42852">
    <property type="entry name" value="THIOL:DISULFIDE INTERCHANGE PROTEIN DSBE"/>
    <property type="match status" value="1"/>
</dbReference>
<evidence type="ECO:0000256" key="5">
    <source>
        <dbReference type="ARBA" id="ARBA00023284"/>
    </source>
</evidence>
<dbReference type="InterPro" id="IPR050553">
    <property type="entry name" value="Thioredoxin_ResA/DsbE_sf"/>
</dbReference>
<dbReference type="GO" id="GO:0016491">
    <property type="term" value="F:oxidoreductase activity"/>
    <property type="evidence" value="ECO:0007669"/>
    <property type="project" value="InterPro"/>
</dbReference>
<keyword evidence="2" id="KW-0201">Cytochrome c-type biogenesis</keyword>
<evidence type="ECO:0000256" key="4">
    <source>
        <dbReference type="ARBA" id="ARBA00023157"/>
    </source>
</evidence>
<gene>
    <name evidence="9" type="ORF">EV378_3699</name>
</gene>
<evidence type="ECO:0000256" key="2">
    <source>
        <dbReference type="ARBA" id="ARBA00022748"/>
    </source>
</evidence>
<dbReference type="InterPro" id="IPR036249">
    <property type="entry name" value="Thioredoxin-like_sf"/>
</dbReference>
<evidence type="ECO:0000256" key="6">
    <source>
        <dbReference type="SAM" id="MobiDB-lite"/>
    </source>
</evidence>
<dbReference type="GO" id="GO:0016853">
    <property type="term" value="F:isomerase activity"/>
    <property type="evidence" value="ECO:0007669"/>
    <property type="project" value="UniProtKB-KW"/>
</dbReference>
<dbReference type="InterPro" id="IPR000866">
    <property type="entry name" value="AhpC/TSA"/>
</dbReference>
<comment type="caution">
    <text evidence="9">The sequence shown here is derived from an EMBL/GenBank/DDBJ whole genome shotgun (WGS) entry which is preliminary data.</text>
</comment>
<dbReference type="InterPro" id="IPR017937">
    <property type="entry name" value="Thioredoxin_CS"/>
</dbReference>
<evidence type="ECO:0000259" key="8">
    <source>
        <dbReference type="PROSITE" id="PS51352"/>
    </source>
</evidence>
<keyword evidence="7" id="KW-0472">Membrane</keyword>
<dbReference type="CDD" id="cd02966">
    <property type="entry name" value="TlpA_like_family"/>
    <property type="match status" value="1"/>
</dbReference>
<dbReference type="GO" id="GO:0016209">
    <property type="term" value="F:antioxidant activity"/>
    <property type="evidence" value="ECO:0007669"/>
    <property type="project" value="InterPro"/>
</dbReference>
<comment type="subcellular location">
    <subcellularLocation>
        <location evidence="1">Cell envelope</location>
    </subcellularLocation>
</comment>
<dbReference type="AlphaFoldDB" id="A0A4R1I3B2"/>
<keyword evidence="5" id="KW-0676">Redox-active center</keyword>
<evidence type="ECO:0000256" key="3">
    <source>
        <dbReference type="ARBA" id="ARBA00022968"/>
    </source>
</evidence>
<dbReference type="PROSITE" id="PS51352">
    <property type="entry name" value="THIOREDOXIN_2"/>
    <property type="match status" value="1"/>
</dbReference>
<dbReference type="RefSeq" id="WP_243653534.1">
    <property type="nucleotide sequence ID" value="NZ_SMFZ01000001.1"/>
</dbReference>
<dbReference type="EMBL" id="SMFZ01000001">
    <property type="protein sequence ID" value="TCK27820.1"/>
    <property type="molecule type" value="Genomic_DNA"/>
</dbReference>
<name>A0A4R1I3B2_PSEEN</name>
<feature type="region of interest" description="Disordered" evidence="6">
    <location>
        <begin position="34"/>
        <end position="60"/>
    </location>
</feature>
<accession>A0A4R1I3B2</accession>
<dbReference type="InterPro" id="IPR013766">
    <property type="entry name" value="Thioredoxin_domain"/>
</dbReference>
<dbReference type="GO" id="GO:0030313">
    <property type="term" value="C:cell envelope"/>
    <property type="evidence" value="ECO:0007669"/>
    <property type="project" value="UniProtKB-SubCell"/>
</dbReference>
<organism evidence="9 10">
    <name type="scientific">Pseudonocardia endophytica</name>
    <dbReference type="NCBI Taxonomy" id="401976"/>
    <lineage>
        <taxon>Bacteria</taxon>
        <taxon>Bacillati</taxon>
        <taxon>Actinomycetota</taxon>
        <taxon>Actinomycetes</taxon>
        <taxon>Pseudonocardiales</taxon>
        <taxon>Pseudonocardiaceae</taxon>
        <taxon>Pseudonocardia</taxon>
    </lineage>
</organism>
<keyword evidence="3" id="KW-0735">Signal-anchor</keyword>
<dbReference type="Pfam" id="PF00578">
    <property type="entry name" value="AhpC-TSA"/>
    <property type="match status" value="1"/>
</dbReference>